<feature type="region of interest" description="Disordered" evidence="1">
    <location>
        <begin position="1"/>
        <end position="41"/>
    </location>
</feature>
<sequence>MRRPAGGIRRSSLTIVPRDRSGDLPEWHPAEPRGGWTPTTGREAARAYAEEIAPVLGADPRRVARSAYRALRAAVPALHHADVVARLRGELSHDDAPAHHFSAPPAPF</sequence>
<dbReference type="RefSeq" id="WP_310520447.1">
    <property type="nucleotide sequence ID" value="NZ_BAABBS010000002.1"/>
</dbReference>
<evidence type="ECO:0000313" key="2">
    <source>
        <dbReference type="EMBL" id="MDR5691862.1"/>
    </source>
</evidence>
<evidence type="ECO:0000256" key="1">
    <source>
        <dbReference type="SAM" id="MobiDB-lite"/>
    </source>
</evidence>
<dbReference type="Proteomes" id="UP001260072">
    <property type="component" value="Unassembled WGS sequence"/>
</dbReference>
<dbReference type="EMBL" id="JAVKGS010000002">
    <property type="protein sequence ID" value="MDR5691862.1"/>
    <property type="molecule type" value="Genomic_DNA"/>
</dbReference>
<name>A0ABU1FJC3_9MICO</name>
<organism evidence="2 3">
    <name type="scientific">Agromyces indicus</name>
    <dbReference type="NCBI Taxonomy" id="758919"/>
    <lineage>
        <taxon>Bacteria</taxon>
        <taxon>Bacillati</taxon>
        <taxon>Actinomycetota</taxon>
        <taxon>Actinomycetes</taxon>
        <taxon>Micrococcales</taxon>
        <taxon>Microbacteriaceae</taxon>
        <taxon>Agromyces</taxon>
    </lineage>
</organism>
<reference evidence="3" key="1">
    <citation type="submission" date="2023-07" db="EMBL/GenBank/DDBJ databases">
        <title>Description of three actinobacteria isolated from air of manufacturing shop in a pharmaceutical factory.</title>
        <authorList>
            <person name="Zhang D.-F."/>
        </authorList>
    </citation>
    <scope>NUCLEOTIDE SEQUENCE [LARGE SCALE GENOMIC DNA]</scope>
    <source>
        <strain evidence="3">CCTCC AB 2011122</strain>
    </source>
</reference>
<protein>
    <submittedName>
        <fullName evidence="2">Uncharacterized protein</fullName>
    </submittedName>
</protein>
<evidence type="ECO:0000313" key="3">
    <source>
        <dbReference type="Proteomes" id="UP001260072"/>
    </source>
</evidence>
<comment type="caution">
    <text evidence="2">The sequence shown here is derived from an EMBL/GenBank/DDBJ whole genome shotgun (WGS) entry which is preliminary data.</text>
</comment>
<proteinExistence type="predicted"/>
<gene>
    <name evidence="2" type="ORF">RH861_07265</name>
</gene>
<accession>A0ABU1FJC3</accession>
<feature type="compositionally biased region" description="Basic and acidic residues" evidence="1">
    <location>
        <begin position="17"/>
        <end position="31"/>
    </location>
</feature>
<keyword evidence="3" id="KW-1185">Reference proteome</keyword>